<dbReference type="SMART" id="SM00487">
    <property type="entry name" value="DEXDc"/>
    <property type="match status" value="1"/>
</dbReference>
<reference evidence="4 5" key="1">
    <citation type="submission" date="2020-08" db="EMBL/GenBank/DDBJ databases">
        <title>Genomic Encyclopedia of Type Strains, Phase IV (KMG-IV): sequencing the most valuable type-strain genomes for metagenomic binning, comparative biology and taxonomic classification.</title>
        <authorList>
            <person name="Goeker M."/>
        </authorList>
    </citation>
    <scope>NUCLEOTIDE SEQUENCE [LARGE SCALE GENOMIC DNA]</scope>
    <source>
        <strain evidence="4 5">DSM 24696</strain>
    </source>
</reference>
<keyword evidence="4" id="KW-0347">Helicase</keyword>
<dbReference type="Pfam" id="PF00271">
    <property type="entry name" value="Helicase_C"/>
    <property type="match status" value="1"/>
</dbReference>
<dbReference type="GO" id="GO:0016787">
    <property type="term" value="F:hydrolase activity"/>
    <property type="evidence" value="ECO:0007669"/>
    <property type="project" value="UniProtKB-KW"/>
</dbReference>
<dbReference type="CDD" id="cd18793">
    <property type="entry name" value="SF2_C_SNF"/>
    <property type="match status" value="1"/>
</dbReference>
<dbReference type="RefSeq" id="WP_184663827.1">
    <property type="nucleotide sequence ID" value="NZ_JACHHB010000006.1"/>
</dbReference>
<dbReference type="InterPro" id="IPR014001">
    <property type="entry name" value="Helicase_ATP-bd"/>
</dbReference>
<dbReference type="PROSITE" id="PS51194">
    <property type="entry name" value="HELICASE_CTER"/>
    <property type="match status" value="1"/>
</dbReference>
<organism evidence="4 5">
    <name type="scientific">Texcoconibacillus texcoconensis</name>
    <dbReference type="NCBI Taxonomy" id="1095777"/>
    <lineage>
        <taxon>Bacteria</taxon>
        <taxon>Bacillati</taxon>
        <taxon>Bacillota</taxon>
        <taxon>Bacilli</taxon>
        <taxon>Bacillales</taxon>
        <taxon>Bacillaceae</taxon>
        <taxon>Texcoconibacillus</taxon>
    </lineage>
</organism>
<gene>
    <name evidence="4" type="ORF">HNQ41_001559</name>
</gene>
<accession>A0A840QPN2</accession>
<evidence type="ECO:0000313" key="5">
    <source>
        <dbReference type="Proteomes" id="UP000551878"/>
    </source>
</evidence>
<evidence type="ECO:0000256" key="1">
    <source>
        <dbReference type="ARBA" id="ARBA00022801"/>
    </source>
</evidence>
<dbReference type="InterPro" id="IPR001650">
    <property type="entry name" value="Helicase_C-like"/>
</dbReference>
<evidence type="ECO:0000313" key="4">
    <source>
        <dbReference type="EMBL" id="MBB5173372.1"/>
    </source>
</evidence>
<dbReference type="Proteomes" id="UP000551878">
    <property type="component" value="Unassembled WGS sequence"/>
</dbReference>
<dbReference type="PANTHER" id="PTHR10799">
    <property type="entry name" value="SNF2/RAD54 HELICASE FAMILY"/>
    <property type="match status" value="1"/>
</dbReference>
<protein>
    <submittedName>
        <fullName evidence="4">SNF2 family DNA or RNA helicase</fullName>
    </submittedName>
</protein>
<evidence type="ECO:0000259" key="2">
    <source>
        <dbReference type="PROSITE" id="PS51192"/>
    </source>
</evidence>
<dbReference type="Gene3D" id="3.40.50.300">
    <property type="entry name" value="P-loop containing nucleotide triphosphate hydrolases"/>
    <property type="match status" value="1"/>
</dbReference>
<keyword evidence="1" id="KW-0378">Hydrolase</keyword>
<dbReference type="PROSITE" id="PS51192">
    <property type="entry name" value="HELICASE_ATP_BIND_1"/>
    <property type="match status" value="1"/>
</dbReference>
<dbReference type="InterPro" id="IPR000330">
    <property type="entry name" value="SNF2_N"/>
</dbReference>
<dbReference type="GO" id="GO:0005524">
    <property type="term" value="F:ATP binding"/>
    <property type="evidence" value="ECO:0007669"/>
    <property type="project" value="InterPro"/>
</dbReference>
<feature type="domain" description="Helicase ATP-binding" evidence="2">
    <location>
        <begin position="463"/>
        <end position="624"/>
    </location>
</feature>
<dbReference type="SUPFAM" id="SSF52540">
    <property type="entry name" value="P-loop containing nucleoside triphosphate hydrolases"/>
    <property type="match status" value="2"/>
</dbReference>
<dbReference type="InterPro" id="IPR038718">
    <property type="entry name" value="SNF2-like_sf"/>
</dbReference>
<dbReference type="InterPro" id="IPR049730">
    <property type="entry name" value="SNF2/RAD54-like_C"/>
</dbReference>
<keyword evidence="5" id="KW-1185">Reference proteome</keyword>
<dbReference type="InterPro" id="IPR027417">
    <property type="entry name" value="P-loop_NTPase"/>
</dbReference>
<dbReference type="SMART" id="SM00490">
    <property type="entry name" value="HELICc"/>
    <property type="match status" value="1"/>
</dbReference>
<keyword evidence="4" id="KW-0547">Nucleotide-binding</keyword>
<dbReference type="AlphaFoldDB" id="A0A840QPN2"/>
<proteinExistence type="predicted"/>
<dbReference type="Gene3D" id="3.40.50.10810">
    <property type="entry name" value="Tandem AAA-ATPase domain"/>
    <property type="match status" value="1"/>
</dbReference>
<dbReference type="GO" id="GO:0004386">
    <property type="term" value="F:helicase activity"/>
    <property type="evidence" value="ECO:0007669"/>
    <property type="project" value="UniProtKB-KW"/>
</dbReference>
<evidence type="ECO:0000259" key="3">
    <source>
        <dbReference type="PROSITE" id="PS51194"/>
    </source>
</evidence>
<keyword evidence="4" id="KW-0067">ATP-binding</keyword>
<dbReference type="Pfam" id="PF00176">
    <property type="entry name" value="SNF2-rel_dom"/>
    <property type="match status" value="1"/>
</dbReference>
<dbReference type="EMBL" id="JACHHB010000006">
    <property type="protein sequence ID" value="MBB5173372.1"/>
    <property type="molecule type" value="Genomic_DNA"/>
</dbReference>
<feature type="domain" description="Helicase C-terminal" evidence="3">
    <location>
        <begin position="746"/>
        <end position="906"/>
    </location>
</feature>
<sequence length="913" mass="104562">MGILTNFKKNRKSIQLSVERRTDYLAFRMIQEGTQESVTLPLQLTIREIRAQEHLAQLEMLEELWYDNFLEEANGEYRLEYRYLYEMTEEMRAILGLPKHVTHVDAMLSHDYFVGSTKFKILLEKGVNNWKHVERTADCVGPLIILPNGEEFLMSSELYEFEQQIQNAPSPMDETKIFEYIAKVRNQARKLNIPMDKYLEKQEYLLIDGLDVDVTYQNDQIELIPRYSSTDDIDPQVIDEMSSRQLMYYQGQGDEKIFLDQKVQDNAKSLQEVEPIKGSDIPKCINNPEAFIPNIADLNLDNFGERVKELGIKVYRAQPYVHANENERGWFDIDVGVQSTDDEGEVIDRLDLDIIDDMVHASNEGEEFIQKEGQWIQVPDDISQFQQAVEDLNEDKLNHHEVSHHNLPYVLEIFENIDRLEYNQPILQVKQDMKDKGVLDTHPPDGFKASLKPFQIEGFVWMKSLNYKKLGGLLADDMGLGKTVQVIAFLTYLRQMNKLTPTLIIVPKTLVQNWKNEISTFAPELGNSIYIHQGSSRHTAPQSIKNYDIVITTYQTLVRDQLVLGQINWMATICDEAQAIKNPTTSSSKVIKALKTHFRLALTGTPVENSLSELWSIMDYVQPGLLGSLKEFKDQFITPYESGRQDVSGFENHLTQRIASVYKRRTKDDELGDQIPQKTNQIHEVLFGPEQKKLYEDVVIKAQNKDINGLEAIGELKKISSHPALTKSQLQSLPPKKVPKLAETLNILKGVKKIGEKALIFTEYRQMQVILKEHIAKELNVNPMIINGGTNKRQEHINDFNHKCGFDVMILSPKAAGTGLTITSANHVIHYTRWWNPAVENQATDRVHRIGQGKGVTVYYPIVKGSQQFNGSLTVEEIVNKVIEDKKELAGSVIVPDSKLDIEDEVLKEVKIH</sequence>
<comment type="caution">
    <text evidence="4">The sequence shown here is derived from an EMBL/GenBank/DDBJ whole genome shotgun (WGS) entry which is preliminary data.</text>
</comment>
<name>A0A840QPN2_9BACI</name>